<evidence type="ECO:0000313" key="3">
    <source>
        <dbReference type="EMBL" id="TGE21173.1"/>
    </source>
</evidence>
<dbReference type="InterPro" id="IPR013783">
    <property type="entry name" value="Ig-like_fold"/>
</dbReference>
<dbReference type="SUPFAM" id="SSF49265">
    <property type="entry name" value="Fibronectin type III"/>
    <property type="match status" value="1"/>
</dbReference>
<dbReference type="Proteomes" id="UP000298471">
    <property type="component" value="Unassembled WGS sequence"/>
</dbReference>
<dbReference type="InterPro" id="IPR036116">
    <property type="entry name" value="FN3_sf"/>
</dbReference>
<dbReference type="CDD" id="cd00063">
    <property type="entry name" value="FN3"/>
    <property type="match status" value="1"/>
</dbReference>
<dbReference type="SMART" id="SM00060">
    <property type="entry name" value="FN3"/>
    <property type="match status" value="1"/>
</dbReference>
<evidence type="ECO:0000313" key="4">
    <source>
        <dbReference type="Proteomes" id="UP000298471"/>
    </source>
</evidence>
<dbReference type="PROSITE" id="PS50853">
    <property type="entry name" value="FN3"/>
    <property type="match status" value="1"/>
</dbReference>
<dbReference type="Gene3D" id="2.60.40.10">
    <property type="entry name" value="Immunoglobulins"/>
    <property type="match status" value="1"/>
</dbReference>
<dbReference type="AlphaFoldDB" id="A0A4Z0PWB0"/>
<keyword evidence="4" id="KW-1185">Reference proteome</keyword>
<feature type="signal peptide" evidence="1">
    <location>
        <begin position="1"/>
        <end position="32"/>
    </location>
</feature>
<feature type="domain" description="Fibronectin type-III" evidence="2">
    <location>
        <begin position="546"/>
        <end position="639"/>
    </location>
</feature>
<protein>
    <submittedName>
        <fullName evidence="3">T9SS type A sorting domain-containing protein</fullName>
    </submittedName>
</protein>
<sequence length="904" mass="93709">MTNWYKTSPSAQRWRQLALAALLTSGATAAQAQGLDYAASNAQNLAGTYTDLGTTGTVITTANNDDANSAATPIGFTFTFNGTAYTDFVLNTNGFIKMGTTAPSAANITNFVAATDLNIIAPLGGVDLAGALNQTASPTEFRVATTGTAPNRVCTIQWENLADKTAQFATIQFQAKLYEGTSRIEFVYGSWTAGTAAPIGVGFIVGLKGSSSQTTDRLFAQKASSATAWTTTVFASESGGLIPSHFVRNTFLPDPGRTYRFNQATIVPLSDAGVSAVYSLGKLPIPFAVPHTPRAVVRNTGNQPLTNVSVTATAPAPNTYSSAKTIASLAVGAEVVVSFDPYTPSTVATQALTVTLGNDGNAANNVSTYQQSINTTTYGVAEPGVASTSSVGLTANAGASAGTGILAVRYSTNAPRTVTAVTVRLEGATSVGRTIYTVVMDATGNIIGRTPDYVIQTADLATYKTFALTVPAEVQPGNFHVGLAQAASPTGTAPYYPLGLQAELPTRTGTFFSSSLAGGTLNDAAASGLGRFMIEAVTAGPATCPTPTAISVSSSNSNSATVTFTGPSNGTGYTIIYGPTGFNPATGGTSVTATTSPFTITGLTASTTYQIYIRSSCGTTDQSTLAGPFSVTTLCTPPIITAFPYTENFDNVATGTTLPCGITVTDANGDGYTWETIAYSPASAPNSMTYFYNDDDVTIGGDDWFFTPALFLRAGSSYQLSFKYKAGIFPGFTARESMEVKYGNAATPAAQANLLWSNNNITNTTFATATAGAGATQVMPITPASNGNVFVGFHVNSTPDQLALIVDDIAINSVVTGVSDALLRAVSVYPNPSAGEFTVEVRGANAKGALQVEVTNLLGQRVHTATIRDNFENKLNLSALSNGMYTLKVKSGNEYMIRNIVVQK</sequence>
<keyword evidence="1" id="KW-0732">Signal</keyword>
<comment type="caution">
    <text evidence="3">The sequence shown here is derived from an EMBL/GenBank/DDBJ whole genome shotgun (WGS) entry which is preliminary data.</text>
</comment>
<reference evidence="3 4" key="1">
    <citation type="submission" date="2019-04" db="EMBL/GenBank/DDBJ databases">
        <authorList>
            <person name="Feng G."/>
            <person name="Zhang J."/>
            <person name="Zhu H."/>
        </authorList>
    </citation>
    <scope>NUCLEOTIDE SEQUENCE [LARGE SCALE GENOMIC DNA]</scope>
    <source>
        <strain evidence="3 4">9PBR-1</strain>
    </source>
</reference>
<dbReference type="OrthoDB" id="617614at2"/>
<evidence type="ECO:0000256" key="1">
    <source>
        <dbReference type="SAM" id="SignalP"/>
    </source>
</evidence>
<dbReference type="Pfam" id="PF00041">
    <property type="entry name" value="fn3"/>
    <property type="match status" value="1"/>
</dbReference>
<organism evidence="3 4">
    <name type="scientific">Hymenobacter metallicola</name>
    <dbReference type="NCBI Taxonomy" id="2563114"/>
    <lineage>
        <taxon>Bacteria</taxon>
        <taxon>Pseudomonadati</taxon>
        <taxon>Bacteroidota</taxon>
        <taxon>Cytophagia</taxon>
        <taxon>Cytophagales</taxon>
        <taxon>Hymenobacteraceae</taxon>
        <taxon>Hymenobacter</taxon>
    </lineage>
</organism>
<dbReference type="InterPro" id="IPR003961">
    <property type="entry name" value="FN3_dom"/>
</dbReference>
<dbReference type="RefSeq" id="WP_135399014.1">
    <property type="nucleotide sequence ID" value="NZ_SRMB01000007.1"/>
</dbReference>
<dbReference type="InterPro" id="IPR026444">
    <property type="entry name" value="Secre_tail"/>
</dbReference>
<gene>
    <name evidence="3" type="ORF">E5K02_24490</name>
</gene>
<accession>A0A4Z0PWB0</accession>
<dbReference type="NCBIfam" id="TIGR04183">
    <property type="entry name" value="Por_Secre_tail"/>
    <property type="match status" value="1"/>
</dbReference>
<dbReference type="EMBL" id="SRMB01000007">
    <property type="protein sequence ID" value="TGE21173.1"/>
    <property type="molecule type" value="Genomic_DNA"/>
</dbReference>
<evidence type="ECO:0000259" key="2">
    <source>
        <dbReference type="PROSITE" id="PS50853"/>
    </source>
</evidence>
<dbReference type="Gene3D" id="2.60.120.200">
    <property type="match status" value="1"/>
</dbReference>
<dbReference type="Pfam" id="PF18962">
    <property type="entry name" value="Por_Secre_tail"/>
    <property type="match status" value="1"/>
</dbReference>
<proteinExistence type="predicted"/>
<name>A0A4Z0PWB0_9BACT</name>
<feature type="chain" id="PRO_5021361330" evidence="1">
    <location>
        <begin position="33"/>
        <end position="904"/>
    </location>
</feature>